<organism evidence="1 2">
    <name type="scientific">Funneliformis mosseae</name>
    <name type="common">Endomycorrhizal fungus</name>
    <name type="synonym">Glomus mosseae</name>
    <dbReference type="NCBI Taxonomy" id="27381"/>
    <lineage>
        <taxon>Eukaryota</taxon>
        <taxon>Fungi</taxon>
        <taxon>Fungi incertae sedis</taxon>
        <taxon>Mucoromycota</taxon>
        <taxon>Glomeromycotina</taxon>
        <taxon>Glomeromycetes</taxon>
        <taxon>Glomerales</taxon>
        <taxon>Glomeraceae</taxon>
        <taxon>Funneliformis</taxon>
    </lineage>
</organism>
<evidence type="ECO:0000313" key="1">
    <source>
        <dbReference type="EMBL" id="CAG8727083.1"/>
    </source>
</evidence>
<sequence length="75" mass="8560">SNEPTATSSENISYLSISPSNSMSVINDNQSLQLTQNPQFPSQEPECSFYYRSNNDVQIYLITYKEITFNELISQ</sequence>
<feature type="non-terminal residue" evidence="1">
    <location>
        <position position="1"/>
    </location>
</feature>
<proteinExistence type="predicted"/>
<accession>A0A9N9NEE3</accession>
<evidence type="ECO:0000313" key="2">
    <source>
        <dbReference type="Proteomes" id="UP000789375"/>
    </source>
</evidence>
<feature type="non-terminal residue" evidence="1">
    <location>
        <position position="75"/>
    </location>
</feature>
<protein>
    <submittedName>
        <fullName evidence="1">2850_t:CDS:1</fullName>
    </submittedName>
</protein>
<keyword evidence="2" id="KW-1185">Reference proteome</keyword>
<comment type="caution">
    <text evidence="1">The sequence shown here is derived from an EMBL/GenBank/DDBJ whole genome shotgun (WGS) entry which is preliminary data.</text>
</comment>
<gene>
    <name evidence="1" type="ORF">FMOSSE_LOCUS15416</name>
</gene>
<dbReference type="AlphaFoldDB" id="A0A9N9NEE3"/>
<dbReference type="EMBL" id="CAJVPP010015521">
    <property type="protein sequence ID" value="CAG8727083.1"/>
    <property type="molecule type" value="Genomic_DNA"/>
</dbReference>
<dbReference type="Proteomes" id="UP000789375">
    <property type="component" value="Unassembled WGS sequence"/>
</dbReference>
<name>A0A9N9NEE3_FUNMO</name>
<reference evidence="1" key="1">
    <citation type="submission" date="2021-06" db="EMBL/GenBank/DDBJ databases">
        <authorList>
            <person name="Kallberg Y."/>
            <person name="Tangrot J."/>
            <person name="Rosling A."/>
        </authorList>
    </citation>
    <scope>NUCLEOTIDE SEQUENCE</scope>
    <source>
        <strain evidence="1">87-6 pot B 2015</strain>
    </source>
</reference>